<dbReference type="AlphaFoldDB" id="A0AAV2HVX7"/>
<dbReference type="GO" id="GO:0006457">
    <property type="term" value="P:protein folding"/>
    <property type="evidence" value="ECO:0007669"/>
    <property type="project" value="TreeGrafter"/>
</dbReference>
<dbReference type="InterPro" id="IPR036249">
    <property type="entry name" value="Thioredoxin-like_sf"/>
</dbReference>
<evidence type="ECO:0000256" key="4">
    <source>
        <dbReference type="ARBA" id="ARBA00023284"/>
    </source>
</evidence>
<dbReference type="Gene3D" id="3.40.30.10">
    <property type="entry name" value="Glutaredoxin"/>
    <property type="match status" value="3"/>
</dbReference>
<evidence type="ECO:0000256" key="5">
    <source>
        <dbReference type="RuleBase" id="RU004208"/>
    </source>
</evidence>
<comment type="similarity">
    <text evidence="1 5">Belongs to the protein disulfide isomerase family.</text>
</comment>
<dbReference type="EMBL" id="CAXITT010000268">
    <property type="protein sequence ID" value="CAL1537590.1"/>
    <property type="molecule type" value="Genomic_DNA"/>
</dbReference>
<keyword evidence="9" id="KW-1185">Reference proteome</keyword>
<evidence type="ECO:0000256" key="6">
    <source>
        <dbReference type="SAM" id="SignalP"/>
    </source>
</evidence>
<comment type="caution">
    <text evidence="8">The sequence shown here is derived from an EMBL/GenBank/DDBJ whole genome shotgun (WGS) entry which is preliminary data.</text>
</comment>
<proteinExistence type="inferred from homology"/>
<reference evidence="8 9" key="1">
    <citation type="submission" date="2024-04" db="EMBL/GenBank/DDBJ databases">
        <authorList>
            <consortium name="Genoscope - CEA"/>
            <person name="William W."/>
        </authorList>
    </citation>
    <scope>NUCLEOTIDE SEQUENCE [LARGE SCALE GENOMIC DNA]</scope>
</reference>
<feature type="chain" id="PRO_5043606825" description="Thioredoxin domain-containing protein" evidence="6">
    <location>
        <begin position="23"/>
        <end position="405"/>
    </location>
</feature>
<dbReference type="InterPro" id="IPR013766">
    <property type="entry name" value="Thioredoxin_domain"/>
</dbReference>
<accession>A0AAV2HVX7</accession>
<feature type="domain" description="Thioredoxin" evidence="7">
    <location>
        <begin position="20"/>
        <end position="140"/>
    </location>
</feature>
<dbReference type="InterPro" id="IPR017937">
    <property type="entry name" value="Thioredoxin_CS"/>
</dbReference>
<keyword evidence="3" id="KW-0677">Repeat</keyword>
<dbReference type="NCBIfam" id="TIGR01126">
    <property type="entry name" value="pdi_dom"/>
    <property type="match status" value="2"/>
</dbReference>
<dbReference type="Proteomes" id="UP001497497">
    <property type="component" value="Unassembled WGS sequence"/>
</dbReference>
<dbReference type="GO" id="GO:0005783">
    <property type="term" value="C:endoplasmic reticulum"/>
    <property type="evidence" value="ECO:0007669"/>
    <property type="project" value="TreeGrafter"/>
</dbReference>
<dbReference type="SUPFAM" id="SSF52833">
    <property type="entry name" value="Thioredoxin-like"/>
    <property type="match status" value="3"/>
</dbReference>
<keyword evidence="4" id="KW-0676">Redox-active center</keyword>
<gene>
    <name evidence="8" type="ORF">GSLYS_00011493001</name>
</gene>
<dbReference type="InterPro" id="IPR005788">
    <property type="entry name" value="PDI_thioredoxin-like_dom"/>
</dbReference>
<feature type="domain" description="Thioredoxin" evidence="7">
    <location>
        <begin position="278"/>
        <end position="400"/>
    </location>
</feature>
<evidence type="ECO:0000313" key="8">
    <source>
        <dbReference type="EMBL" id="CAL1537590.1"/>
    </source>
</evidence>
<dbReference type="InterPro" id="IPR051063">
    <property type="entry name" value="PDI"/>
</dbReference>
<organism evidence="8 9">
    <name type="scientific">Lymnaea stagnalis</name>
    <name type="common">Great pond snail</name>
    <name type="synonym">Helix stagnalis</name>
    <dbReference type="NCBI Taxonomy" id="6523"/>
    <lineage>
        <taxon>Eukaryota</taxon>
        <taxon>Metazoa</taxon>
        <taxon>Spiralia</taxon>
        <taxon>Lophotrochozoa</taxon>
        <taxon>Mollusca</taxon>
        <taxon>Gastropoda</taxon>
        <taxon>Heterobranchia</taxon>
        <taxon>Euthyneura</taxon>
        <taxon>Panpulmonata</taxon>
        <taxon>Hygrophila</taxon>
        <taxon>Lymnaeoidea</taxon>
        <taxon>Lymnaeidae</taxon>
        <taxon>Lymnaea</taxon>
    </lineage>
</organism>
<dbReference type="Pfam" id="PF00085">
    <property type="entry name" value="Thioredoxin"/>
    <property type="match status" value="3"/>
</dbReference>
<feature type="domain" description="Thioredoxin" evidence="7">
    <location>
        <begin position="155"/>
        <end position="270"/>
    </location>
</feature>
<evidence type="ECO:0000259" key="7">
    <source>
        <dbReference type="PROSITE" id="PS51352"/>
    </source>
</evidence>
<dbReference type="PROSITE" id="PS00194">
    <property type="entry name" value="THIOREDOXIN_1"/>
    <property type="match status" value="3"/>
</dbReference>
<name>A0AAV2HVX7_LYMST</name>
<evidence type="ECO:0000256" key="2">
    <source>
        <dbReference type="ARBA" id="ARBA00022729"/>
    </source>
</evidence>
<feature type="signal peptide" evidence="6">
    <location>
        <begin position="1"/>
        <end position="22"/>
    </location>
</feature>
<dbReference type="PRINTS" id="PR00421">
    <property type="entry name" value="THIOREDOXIN"/>
</dbReference>
<dbReference type="PANTHER" id="PTHR45672:SF3">
    <property type="entry name" value="THIOREDOXIN DOMAIN-CONTAINING PROTEIN 5"/>
    <property type="match status" value="1"/>
</dbReference>
<dbReference type="PANTHER" id="PTHR45672">
    <property type="entry name" value="PROTEIN DISULFIDE-ISOMERASE C17H9.14C-RELATED"/>
    <property type="match status" value="1"/>
</dbReference>
<dbReference type="GO" id="GO:0003756">
    <property type="term" value="F:protein disulfide isomerase activity"/>
    <property type="evidence" value="ECO:0007669"/>
    <property type="project" value="InterPro"/>
</dbReference>
<keyword evidence="2 6" id="KW-0732">Signal</keyword>
<evidence type="ECO:0000256" key="3">
    <source>
        <dbReference type="ARBA" id="ARBA00022737"/>
    </source>
</evidence>
<sequence>MAESFVLILCLCMVSLFFISQADDLNDDHSINAISYDGDTFGPGLAKKRNFIMFYAPWCGHCKNLAPTWDELAKIYNNAEESPVVIAKVDCTVHTGLCADHDVVGFPTLKLFEANGETHKRYSGKRDLESLKAFIQEQIQGLGSETDIAAEKEEELERHEEPESNVITLTDEDYAGKIAAGFFFIKFYAPWCGHCKRLAPVWEELANAFSKDENVFIAKIDCTQSTVVCKAYEIRGYPTLLWFKDGQKIDQFQAPRSIEVLTKFVQDKLTVEKGEQHGHDSEKVPEEIKEDSAGGAVVELTEENFKTIIASGLVFIKFYAPWCGHCKRLAPTWDDLARESSGQPVVIAKVDCTQYKNVCEENEIRGYPTLKIFRNGELLNDYRGGRTLEDLQKFVSRQLDQRDEL</sequence>
<dbReference type="PROSITE" id="PS51352">
    <property type="entry name" value="THIOREDOXIN_2"/>
    <property type="match status" value="3"/>
</dbReference>
<evidence type="ECO:0000256" key="1">
    <source>
        <dbReference type="ARBA" id="ARBA00006347"/>
    </source>
</evidence>
<evidence type="ECO:0000313" key="9">
    <source>
        <dbReference type="Proteomes" id="UP001497497"/>
    </source>
</evidence>
<protein>
    <recommendedName>
        <fullName evidence="7">Thioredoxin domain-containing protein</fullName>
    </recommendedName>
</protein>